<dbReference type="GO" id="GO:0071949">
    <property type="term" value="F:FAD binding"/>
    <property type="evidence" value="ECO:0007669"/>
    <property type="project" value="InterPro"/>
</dbReference>
<feature type="domain" description="FAD-binding" evidence="2">
    <location>
        <begin position="4"/>
        <end position="330"/>
    </location>
</feature>
<dbReference type="GO" id="GO:0004497">
    <property type="term" value="F:monooxygenase activity"/>
    <property type="evidence" value="ECO:0007669"/>
    <property type="project" value="UniProtKB-KW"/>
</dbReference>
<evidence type="ECO:0000259" key="2">
    <source>
        <dbReference type="Pfam" id="PF01494"/>
    </source>
</evidence>
<accession>A0A7C3PE21</accession>
<name>A0A7C3PE21_9CYAN</name>
<keyword evidence="3" id="KW-0503">Monooxygenase</keyword>
<organism evidence="3">
    <name type="scientific">Oscillatoriales cyanobacterium SpSt-418</name>
    <dbReference type="NCBI Taxonomy" id="2282169"/>
    <lineage>
        <taxon>Bacteria</taxon>
        <taxon>Bacillati</taxon>
        <taxon>Cyanobacteriota</taxon>
        <taxon>Cyanophyceae</taxon>
        <taxon>Oscillatoriophycideae</taxon>
        <taxon>Oscillatoriales</taxon>
    </lineage>
</organism>
<dbReference type="Gene3D" id="3.50.50.60">
    <property type="entry name" value="FAD/NAD(P)-binding domain"/>
    <property type="match status" value="2"/>
</dbReference>
<keyword evidence="1" id="KW-0560">Oxidoreductase</keyword>
<sequence>MPHIIIVGSGPTGAALSLLLAKHRIAVTLVEAAKDFHRVFRGEGLMPSGLDALAQMGLSEILDRVPHRPLAAWEFILDQQQLFRVDEPMGSKQPCTLVSQPPLLEALMAEASQYPDFRLMQGIGVKDLVWENERVIGVKLSDGQTITADLVIGTDGRNSIVRQRAELQLVKQPNEIEVLWFKLAAHPKFIEENIFCTILSGDRGFSVFHGAEAGKLHLAWVRSPDEPADWQQTNWPETFAALSPPWLAQHFRQVADTIESPIRLSVVVGRCPQWYRPGVLLLGDAAHPMSPVRAQGINLALRDVIVAVNQLIPVLKTSSNESSLDAACAQIQAIREPEIMRAQHLQAKEAQQGELLRKNALIRAILVRLAPMLRGGLRYSWLRRQSELREGVTEVKLIV</sequence>
<dbReference type="SUPFAM" id="SSF51905">
    <property type="entry name" value="FAD/NAD(P)-binding domain"/>
    <property type="match status" value="1"/>
</dbReference>
<dbReference type="PANTHER" id="PTHR43476">
    <property type="entry name" value="3-(3-HYDROXY-PHENYL)PROPIONATE/3-HYDROXYCINNAMIC ACID HYDROXYLASE"/>
    <property type="match status" value="1"/>
</dbReference>
<comment type="caution">
    <text evidence="3">The sequence shown here is derived from an EMBL/GenBank/DDBJ whole genome shotgun (WGS) entry which is preliminary data.</text>
</comment>
<dbReference type="PRINTS" id="PR00420">
    <property type="entry name" value="RNGMNOXGNASE"/>
</dbReference>
<protein>
    <submittedName>
        <fullName evidence="3">Monooxygenase</fullName>
    </submittedName>
</protein>
<evidence type="ECO:0000313" key="3">
    <source>
        <dbReference type="EMBL" id="HFM98972.1"/>
    </source>
</evidence>
<dbReference type="Pfam" id="PF01494">
    <property type="entry name" value="FAD_binding_3"/>
    <property type="match status" value="1"/>
</dbReference>
<dbReference type="EMBL" id="DSRU01000219">
    <property type="protein sequence ID" value="HFM98972.1"/>
    <property type="molecule type" value="Genomic_DNA"/>
</dbReference>
<evidence type="ECO:0000256" key="1">
    <source>
        <dbReference type="ARBA" id="ARBA00023002"/>
    </source>
</evidence>
<dbReference type="PANTHER" id="PTHR43476:SF5">
    <property type="entry name" value="FAD-DEPENDENT MONOOXYGENASE"/>
    <property type="match status" value="1"/>
</dbReference>
<dbReference type="InterPro" id="IPR036188">
    <property type="entry name" value="FAD/NAD-bd_sf"/>
</dbReference>
<gene>
    <name evidence="3" type="ORF">ENR64_14685</name>
</gene>
<dbReference type="InterPro" id="IPR050631">
    <property type="entry name" value="PheA/TfdB_FAD_monoxygenase"/>
</dbReference>
<proteinExistence type="predicted"/>
<reference evidence="3" key="1">
    <citation type="journal article" date="2020" name="mSystems">
        <title>Genome- and Community-Level Interaction Insights into Carbon Utilization and Element Cycling Functions of Hydrothermarchaeota in Hydrothermal Sediment.</title>
        <authorList>
            <person name="Zhou Z."/>
            <person name="Liu Y."/>
            <person name="Xu W."/>
            <person name="Pan J."/>
            <person name="Luo Z.H."/>
            <person name="Li M."/>
        </authorList>
    </citation>
    <scope>NUCLEOTIDE SEQUENCE [LARGE SCALE GENOMIC DNA]</scope>
    <source>
        <strain evidence="3">SpSt-418</strain>
    </source>
</reference>
<dbReference type="AlphaFoldDB" id="A0A7C3PE21"/>
<dbReference type="InterPro" id="IPR002938">
    <property type="entry name" value="FAD-bd"/>
</dbReference>